<gene>
    <name evidence="2" type="ORF">CCAP1982_LOCUS2472</name>
</gene>
<dbReference type="Pfam" id="PF13358">
    <property type="entry name" value="DDE_3"/>
    <property type="match status" value="1"/>
</dbReference>
<organism evidence="2 3">
    <name type="scientific">Ceratitis capitata</name>
    <name type="common">Mediterranean fruit fly</name>
    <name type="synonym">Tephritis capitata</name>
    <dbReference type="NCBI Taxonomy" id="7213"/>
    <lineage>
        <taxon>Eukaryota</taxon>
        <taxon>Metazoa</taxon>
        <taxon>Ecdysozoa</taxon>
        <taxon>Arthropoda</taxon>
        <taxon>Hexapoda</taxon>
        <taxon>Insecta</taxon>
        <taxon>Pterygota</taxon>
        <taxon>Neoptera</taxon>
        <taxon>Endopterygota</taxon>
        <taxon>Diptera</taxon>
        <taxon>Brachycera</taxon>
        <taxon>Muscomorpha</taxon>
        <taxon>Tephritoidea</taxon>
        <taxon>Tephritidae</taxon>
        <taxon>Ceratitis</taxon>
        <taxon>Ceratitis</taxon>
    </lineage>
</organism>
<keyword evidence="3" id="KW-1185">Reference proteome</keyword>
<dbReference type="Gene3D" id="3.30.420.10">
    <property type="entry name" value="Ribonuclease H-like superfamily/Ribonuclease H"/>
    <property type="match status" value="1"/>
</dbReference>
<evidence type="ECO:0000259" key="1">
    <source>
        <dbReference type="Pfam" id="PF13358"/>
    </source>
</evidence>
<dbReference type="InterPro" id="IPR038717">
    <property type="entry name" value="Tc1-like_DDE_dom"/>
</dbReference>
<reference evidence="2" key="1">
    <citation type="submission" date="2020-11" db="EMBL/GenBank/DDBJ databases">
        <authorList>
            <person name="Whitehead M."/>
        </authorList>
    </citation>
    <scope>NUCLEOTIDE SEQUENCE</scope>
    <source>
        <strain evidence="2">EGII</strain>
    </source>
</reference>
<dbReference type="Proteomes" id="UP000606786">
    <property type="component" value="Unassembled WGS sequence"/>
</dbReference>
<proteinExistence type="predicted"/>
<dbReference type="AlphaFoldDB" id="A0A811U657"/>
<comment type="caution">
    <text evidence="2">The sequence shown here is derived from an EMBL/GenBank/DDBJ whole genome shotgun (WGS) entry which is preliminary data.</text>
</comment>
<dbReference type="InterPro" id="IPR036397">
    <property type="entry name" value="RNaseH_sf"/>
</dbReference>
<accession>A0A811U657</accession>
<feature type="domain" description="Tc1-like transposase DDE" evidence="1">
    <location>
        <begin position="15"/>
        <end position="110"/>
    </location>
</feature>
<dbReference type="EMBL" id="CAJHJT010000001">
    <property type="protein sequence ID" value="CAD6993666.1"/>
    <property type="molecule type" value="Genomic_DNA"/>
</dbReference>
<protein>
    <submittedName>
        <fullName evidence="2">(Mediterranean fruit fly) hypothetical protein</fullName>
    </submittedName>
</protein>
<dbReference type="GO" id="GO:0003676">
    <property type="term" value="F:nucleic acid binding"/>
    <property type="evidence" value="ECO:0007669"/>
    <property type="project" value="InterPro"/>
</dbReference>
<evidence type="ECO:0000313" key="2">
    <source>
        <dbReference type="EMBL" id="CAD6993666.1"/>
    </source>
</evidence>
<dbReference type="OrthoDB" id="8022646at2759"/>
<sequence>MIWGCMAADGVGEMFVCEDRMDCQVYVNVLEAVLLPSSTRIFGDANLNGVQFQKDNAPCHKTATTMRWFRDNNIVLLDCPAQSPDLNPIEHMWAILKRKIKEHSTTSKTALKNALINEWYAISADECAKLVRSMPKRIAASIKSKDGPTKY</sequence>
<evidence type="ECO:0000313" key="3">
    <source>
        <dbReference type="Proteomes" id="UP000606786"/>
    </source>
</evidence>
<name>A0A811U657_CERCA</name>